<dbReference type="Proteomes" id="UP001165960">
    <property type="component" value="Unassembled WGS sequence"/>
</dbReference>
<name>A0ACC2TJU3_9FUNG</name>
<evidence type="ECO:0000313" key="2">
    <source>
        <dbReference type="Proteomes" id="UP001165960"/>
    </source>
</evidence>
<sequence length="201" mass="21859">MHTGQYMRSGSNPEPNSLWPASSEDQDLDCLQLINSKPVSKVDANPLESESLPISQGFTSKPSVPDNISFPKVTTYNTSSLGDEINNPTNEKTHKPAPVLRLDTCSANPPSTITTNDNPPAPDPRSFSKITTCGTGWPLGKISKSINENCPKPAQSLENDAGPEYLLNTNYQVVKQKGSKVYSAEIPMMTHLSSRNPTRQC</sequence>
<dbReference type="EMBL" id="QTSX02002848">
    <property type="protein sequence ID" value="KAJ9074745.1"/>
    <property type="molecule type" value="Genomic_DNA"/>
</dbReference>
<proteinExistence type="predicted"/>
<organism evidence="1 2">
    <name type="scientific">Entomophthora muscae</name>
    <dbReference type="NCBI Taxonomy" id="34485"/>
    <lineage>
        <taxon>Eukaryota</taxon>
        <taxon>Fungi</taxon>
        <taxon>Fungi incertae sedis</taxon>
        <taxon>Zoopagomycota</taxon>
        <taxon>Entomophthoromycotina</taxon>
        <taxon>Entomophthoromycetes</taxon>
        <taxon>Entomophthorales</taxon>
        <taxon>Entomophthoraceae</taxon>
        <taxon>Entomophthora</taxon>
    </lineage>
</organism>
<protein>
    <submittedName>
        <fullName evidence="1">Uncharacterized protein</fullName>
    </submittedName>
</protein>
<reference evidence="1" key="1">
    <citation type="submission" date="2022-04" db="EMBL/GenBank/DDBJ databases">
        <title>Genome of the entomopathogenic fungus Entomophthora muscae.</title>
        <authorList>
            <person name="Elya C."/>
            <person name="Lovett B.R."/>
            <person name="Lee E."/>
            <person name="Macias A.M."/>
            <person name="Hajek A.E."/>
            <person name="De Bivort B.L."/>
            <person name="Kasson M.T."/>
            <person name="De Fine Licht H.H."/>
            <person name="Stajich J.E."/>
        </authorList>
    </citation>
    <scope>NUCLEOTIDE SEQUENCE</scope>
    <source>
        <strain evidence="1">Berkeley</strain>
    </source>
</reference>
<keyword evidence="2" id="KW-1185">Reference proteome</keyword>
<evidence type="ECO:0000313" key="1">
    <source>
        <dbReference type="EMBL" id="KAJ9074745.1"/>
    </source>
</evidence>
<accession>A0ACC2TJU3</accession>
<gene>
    <name evidence="1" type="ORF">DSO57_1003399</name>
</gene>
<comment type="caution">
    <text evidence="1">The sequence shown here is derived from an EMBL/GenBank/DDBJ whole genome shotgun (WGS) entry which is preliminary data.</text>
</comment>